<dbReference type="GO" id="GO:0005737">
    <property type="term" value="C:cytoplasm"/>
    <property type="evidence" value="ECO:0007669"/>
    <property type="project" value="TreeGrafter"/>
</dbReference>
<dbReference type="PANTHER" id="PTHR48104:SF30">
    <property type="entry name" value="METACASPASE-1"/>
    <property type="match status" value="1"/>
</dbReference>
<protein>
    <submittedName>
        <fullName evidence="3">Caspase family protein</fullName>
    </submittedName>
</protein>
<evidence type="ECO:0000313" key="3">
    <source>
        <dbReference type="EMBL" id="QWF72367.1"/>
    </source>
</evidence>
<dbReference type="InterPro" id="IPR050452">
    <property type="entry name" value="Metacaspase"/>
</dbReference>
<evidence type="ECO:0000259" key="2">
    <source>
        <dbReference type="Pfam" id="PF00656"/>
    </source>
</evidence>
<evidence type="ECO:0000256" key="1">
    <source>
        <dbReference type="SAM" id="SignalP"/>
    </source>
</evidence>
<organism evidence="3 4">
    <name type="scientific">Methylomonas paludis</name>
    <dbReference type="NCBI Taxonomy" id="1173101"/>
    <lineage>
        <taxon>Bacteria</taxon>
        <taxon>Pseudomonadati</taxon>
        <taxon>Pseudomonadota</taxon>
        <taxon>Gammaproteobacteria</taxon>
        <taxon>Methylococcales</taxon>
        <taxon>Methylococcaceae</taxon>
        <taxon>Methylomonas</taxon>
    </lineage>
</organism>
<evidence type="ECO:0000313" key="4">
    <source>
        <dbReference type="Proteomes" id="UP000676649"/>
    </source>
</evidence>
<dbReference type="EMBL" id="CP073754">
    <property type="protein sequence ID" value="QWF72367.1"/>
    <property type="molecule type" value="Genomic_DNA"/>
</dbReference>
<feature type="chain" id="PRO_5037800128" evidence="1">
    <location>
        <begin position="23"/>
        <end position="642"/>
    </location>
</feature>
<dbReference type="PANTHER" id="PTHR48104">
    <property type="entry name" value="METACASPASE-4"/>
    <property type="match status" value="1"/>
</dbReference>
<keyword evidence="4" id="KW-1185">Reference proteome</keyword>
<dbReference type="Gene3D" id="3.40.50.1460">
    <property type="match status" value="1"/>
</dbReference>
<reference evidence="3" key="1">
    <citation type="submission" date="2021-04" db="EMBL/GenBank/DDBJ databases">
        <title>Draft genome sequence data of methanotrophic Methylovulum sp. strain S1L and Methylomonas sp. strain S2AM isolated from boreal lake water columns.</title>
        <authorList>
            <person name="Rissanen A.J."/>
            <person name="Mangayil R."/>
            <person name="Svenning M.M."/>
            <person name="Khanongnuch R."/>
        </authorList>
    </citation>
    <scope>NUCLEOTIDE SEQUENCE</scope>
    <source>
        <strain evidence="3">S2AM</strain>
    </source>
</reference>
<gene>
    <name evidence="3" type="ORF">KEF85_07960</name>
</gene>
<dbReference type="RefSeq" id="WP_215584778.1">
    <property type="nucleotide sequence ID" value="NZ_CP073754.1"/>
</dbReference>
<name>A0A975MQY2_9GAMM</name>
<dbReference type="AlphaFoldDB" id="A0A975MQY2"/>
<dbReference type="InterPro" id="IPR029030">
    <property type="entry name" value="Caspase-like_dom_sf"/>
</dbReference>
<feature type="signal peptide" evidence="1">
    <location>
        <begin position="1"/>
        <end position="22"/>
    </location>
</feature>
<dbReference type="GO" id="GO:0004197">
    <property type="term" value="F:cysteine-type endopeptidase activity"/>
    <property type="evidence" value="ECO:0007669"/>
    <property type="project" value="InterPro"/>
</dbReference>
<dbReference type="Pfam" id="PF00656">
    <property type="entry name" value="Peptidase_C14"/>
    <property type="match status" value="1"/>
</dbReference>
<accession>A0A975MQY2</accession>
<dbReference type="KEGG" id="mpad:KEF85_07960"/>
<proteinExistence type="predicted"/>
<keyword evidence="1" id="KW-0732">Signal</keyword>
<sequence>MNRLLLVSSGLWCLGAVAMAQAENFALVVGVDKYKDFNSLDGAVNDAKVVAEALKSAGVKHVITLVNDQASRNNIKNAWDEISKQAKTGDSVYLSYAGHGSQLPERIKGSETDGLDEFYVLGKFAESGKNTFERIVDDDLWEWFGKRPDLNIVLISDSCHSGTMTRAYQTSKLKRRRVTIKGIQQDALPLPANPQMVDEQKNVLTHVISISGVHDNEEVPEVRIENTPHGALSWFFAKGILGEADFNRDGAVSLSELKPYLNEKVKMQTEGIQHPEINFINDRELFRVSPNKAISGSGGTSLGFAVVNISGNDTAVNFVLANLKNVATTDKQNADLFWDVDKHRLVDKNNNIVAAFAGSGETTTRGYKRLNEADAALGELLTGIQTAVDGYRNKQSNVTKTMRDIGQGALALGIKADSNQLEFANSVLKQLSGYKVADKVKASLEWDVGNNLIRNEFSDVVYHFSKDDGQTRGIARIGKDDSLPLVKNLQGVINKYRLVESFKCINDGSLAVRLLPDDKLHKKGDKLAIQVEQIRNPFLTVFNLAVDGTLNFLYPVLQTDILQIPLDRPYKIDDLEVTEPFGGDHFVVILSDHPLLGLHKTLKSIQDAGAPATDALKQVILEELSSGGYQLGILPSFTANVN</sequence>
<dbReference type="Proteomes" id="UP000676649">
    <property type="component" value="Chromosome"/>
</dbReference>
<dbReference type="SUPFAM" id="SSF52129">
    <property type="entry name" value="Caspase-like"/>
    <property type="match status" value="1"/>
</dbReference>
<dbReference type="InterPro" id="IPR011600">
    <property type="entry name" value="Pept_C14_caspase"/>
</dbReference>
<dbReference type="InterPro" id="IPR018247">
    <property type="entry name" value="EF_Hand_1_Ca_BS"/>
</dbReference>
<dbReference type="PROSITE" id="PS00018">
    <property type="entry name" value="EF_HAND_1"/>
    <property type="match status" value="1"/>
</dbReference>
<feature type="domain" description="Peptidase C14 caspase" evidence="2">
    <location>
        <begin position="25"/>
        <end position="279"/>
    </location>
</feature>
<dbReference type="GO" id="GO:0006508">
    <property type="term" value="P:proteolysis"/>
    <property type="evidence" value="ECO:0007669"/>
    <property type="project" value="InterPro"/>
</dbReference>